<evidence type="ECO:0000256" key="1">
    <source>
        <dbReference type="SAM" id="MobiDB-lite"/>
    </source>
</evidence>
<protein>
    <submittedName>
        <fullName evidence="2">Uncharacterized protein</fullName>
    </submittedName>
</protein>
<evidence type="ECO:0000313" key="3">
    <source>
        <dbReference type="Proteomes" id="UP000245383"/>
    </source>
</evidence>
<dbReference type="EMBL" id="MBFR01000140">
    <property type="protein sequence ID" value="PVU93074.1"/>
    <property type="molecule type" value="Genomic_DNA"/>
</dbReference>
<sequence>MNYNPPPLNNSELSAVKKTDSAIYGIDLALSQTTRPMHYYAHCKIQNNPTLDTVEHPKTMFASTMRSLLSGTATAQETASQEAEGPASLSSASIVYFQKTQSAAIRLWRRAPTLQPLLSTKTKTASQIFADEVEAAERYLNKNPIRPSDIRASNYWKKDIRSHYEPNLNHGHTADATSTAKKKKSDQKSQQSLNKKDDIPPVKKRYIRGIILRARILQPDLHNSQKYWRPPPRPKLEKTQPLLERAIFSVPDTPFWSVFQPPGLYQVIAPISRIDQVKGNTSLSASRQLNDSGRNQVIVHNQYTFGLLEALGSWTQINEINFLTYPSKLITHFDMQITEGELNDIEMSNKFYWESPVNVSSSDSQTTNAMPSARAQEPFTIEVKIMGFNSNSFGSSNPKPTLLKESTEIMSQALVLA</sequence>
<evidence type="ECO:0000313" key="2">
    <source>
        <dbReference type="EMBL" id="PVU93074.1"/>
    </source>
</evidence>
<feature type="region of interest" description="Disordered" evidence="1">
    <location>
        <begin position="166"/>
        <end position="199"/>
    </location>
</feature>
<gene>
    <name evidence="2" type="ORF">BB561_003474</name>
</gene>
<keyword evidence="3" id="KW-1185">Reference proteome</keyword>
<organism evidence="2 3">
    <name type="scientific">Smittium simulii</name>
    <dbReference type="NCBI Taxonomy" id="133385"/>
    <lineage>
        <taxon>Eukaryota</taxon>
        <taxon>Fungi</taxon>
        <taxon>Fungi incertae sedis</taxon>
        <taxon>Zoopagomycota</taxon>
        <taxon>Kickxellomycotina</taxon>
        <taxon>Harpellomycetes</taxon>
        <taxon>Harpellales</taxon>
        <taxon>Legeriomycetaceae</taxon>
        <taxon>Smittium</taxon>
    </lineage>
</organism>
<comment type="caution">
    <text evidence="2">The sequence shown here is derived from an EMBL/GenBank/DDBJ whole genome shotgun (WGS) entry which is preliminary data.</text>
</comment>
<reference evidence="2 3" key="1">
    <citation type="journal article" date="2018" name="MBio">
        <title>Comparative Genomics Reveals the Core Gene Toolbox for the Fungus-Insect Symbiosis.</title>
        <authorList>
            <person name="Wang Y."/>
            <person name="Stata M."/>
            <person name="Wang W."/>
            <person name="Stajich J.E."/>
            <person name="White M.M."/>
            <person name="Moncalvo J.M."/>
        </authorList>
    </citation>
    <scope>NUCLEOTIDE SEQUENCE [LARGE SCALE GENOMIC DNA]</scope>
    <source>
        <strain evidence="2 3">SWE-8-4</strain>
    </source>
</reference>
<dbReference type="OrthoDB" id="5545891at2759"/>
<proteinExistence type="predicted"/>
<dbReference type="AlphaFoldDB" id="A0A2T9YLC4"/>
<dbReference type="Proteomes" id="UP000245383">
    <property type="component" value="Unassembled WGS sequence"/>
</dbReference>
<accession>A0A2T9YLC4</accession>
<name>A0A2T9YLC4_9FUNG</name>